<feature type="non-terminal residue" evidence="1">
    <location>
        <position position="65"/>
    </location>
</feature>
<organism evidence="1">
    <name type="scientific">marine metagenome</name>
    <dbReference type="NCBI Taxonomy" id="408172"/>
    <lineage>
        <taxon>unclassified sequences</taxon>
        <taxon>metagenomes</taxon>
        <taxon>ecological metagenomes</taxon>
    </lineage>
</organism>
<accession>A0A382KRJ7</accession>
<evidence type="ECO:0000313" key="1">
    <source>
        <dbReference type="EMBL" id="SVC27424.1"/>
    </source>
</evidence>
<gene>
    <name evidence="1" type="ORF">METZ01_LOCUS280278</name>
</gene>
<proteinExistence type="predicted"/>
<protein>
    <recommendedName>
        <fullName evidence="2">Phytanoyl-CoA dioxygenase</fullName>
    </recommendedName>
</protein>
<name>A0A382KRJ7_9ZZZZ</name>
<reference evidence="1" key="1">
    <citation type="submission" date="2018-05" db="EMBL/GenBank/DDBJ databases">
        <authorList>
            <person name="Lanie J.A."/>
            <person name="Ng W.-L."/>
            <person name="Kazmierczak K.M."/>
            <person name="Andrzejewski T.M."/>
            <person name="Davidsen T.M."/>
            <person name="Wayne K.J."/>
            <person name="Tettelin H."/>
            <person name="Glass J.I."/>
            <person name="Rusch D."/>
            <person name="Podicherti R."/>
            <person name="Tsui H.-C.T."/>
            <person name="Winkler M.E."/>
        </authorList>
    </citation>
    <scope>NUCLEOTIDE SEQUENCE</scope>
</reference>
<dbReference type="AlphaFoldDB" id="A0A382KRJ7"/>
<dbReference type="Gene3D" id="2.60.120.620">
    <property type="entry name" value="q2cbj1_9rhob like domain"/>
    <property type="match status" value="1"/>
</dbReference>
<dbReference type="SUPFAM" id="SSF51197">
    <property type="entry name" value="Clavaminate synthase-like"/>
    <property type="match status" value="1"/>
</dbReference>
<dbReference type="EMBL" id="UINC01082553">
    <property type="protein sequence ID" value="SVC27424.1"/>
    <property type="molecule type" value="Genomic_DNA"/>
</dbReference>
<sequence length="65" mass="7280">MNEDEKYLFDLNGYLVLREILTTEEVKQLNDGINQHIGQLNEMDRSLSGGSQALVGTSHRKDMGG</sequence>
<evidence type="ECO:0008006" key="2">
    <source>
        <dbReference type="Google" id="ProtNLM"/>
    </source>
</evidence>